<proteinExistence type="predicted"/>
<feature type="region of interest" description="Disordered" evidence="1">
    <location>
        <begin position="47"/>
        <end position="91"/>
    </location>
</feature>
<organismHost>
    <name type="scientific">Homo sapiens</name>
    <name type="common">Human</name>
    <dbReference type="NCBI Taxonomy" id="9606"/>
</organismHost>
<organism evidence="2">
    <name type="scientific">Human herpesvirus 1</name>
    <name type="common">HHV-1</name>
    <name type="synonym">Human herpes simplex virus 1</name>
    <dbReference type="NCBI Taxonomy" id="10298"/>
    <lineage>
        <taxon>Viruses</taxon>
        <taxon>Duplodnaviria</taxon>
        <taxon>Heunggongvirae</taxon>
        <taxon>Peploviricota</taxon>
        <taxon>Herviviricetes</taxon>
        <taxon>Herpesvirales</taxon>
        <taxon>Orthoherpesviridae</taxon>
        <taxon>Alphaherpesvirinae</taxon>
        <taxon>Simplexvirus</taxon>
        <taxon>Simplexvirus humanalpha1</taxon>
    </lineage>
</organism>
<evidence type="ECO:0000313" key="2">
    <source>
        <dbReference type="EMBL" id="AWW07955.1"/>
    </source>
</evidence>
<reference evidence="2" key="1">
    <citation type="journal article" date="2018" name="MSphere">
        <title>Ultrasensitive Capture of Human Herpes Simplex Virus Genomes Directly from Clinical Samples Reveals Extraordinarily Limited Evolution in Cell Culture.</title>
        <authorList>
            <person name="Greninger A.L."/>
            <person name="Roychoudhury P."/>
            <person name="Xie H."/>
            <person name="Casto A."/>
            <person name="Cent A."/>
            <person name="Pepper G."/>
            <person name="Koelle D.M."/>
            <person name="Huang M.L."/>
            <person name="Wald A."/>
            <person name="Johnston C."/>
            <person name="Jerome K.R."/>
        </authorList>
    </citation>
    <scope>NUCLEOTIDE SEQUENCE</scope>
    <source>
        <strain evidence="2">2006-57630</strain>
    </source>
</reference>
<evidence type="ECO:0000256" key="1">
    <source>
        <dbReference type="SAM" id="MobiDB-lite"/>
    </source>
</evidence>
<accession>A0A2Z4GZR5</accession>
<dbReference type="EMBL" id="MG999840">
    <property type="protein sequence ID" value="AWW07955.1"/>
    <property type="molecule type" value="Genomic_DNA"/>
</dbReference>
<sequence>MLTVSEAADAHWGVSRMAARRAHASRASGCSATRAARAIGSMSMLASATRRAARGAAGGPHDALSTFTTSPVRGSEPIRSGANRATGPVWRSRAARTHAYSARHRVGFSRGSSGEAAGVVAARAAATTAWTETSAEP</sequence>
<name>A0A2Z4GZR5_HHV1</name>
<protein>
    <submittedName>
        <fullName evidence="2">Uncharacterized protein</fullName>
    </submittedName>
</protein>